<evidence type="ECO:0000256" key="1">
    <source>
        <dbReference type="ARBA" id="ARBA00004418"/>
    </source>
</evidence>
<dbReference type="InterPro" id="IPR033436">
    <property type="entry name" value="MucB/RseB_C"/>
</dbReference>
<keyword evidence="4" id="KW-0574">Periplasm</keyword>
<name>A0A1Q2SP02_9GAMM</name>
<dbReference type="KEGG" id="ntt:TAO_1486"/>
<dbReference type="InterPro" id="IPR033434">
    <property type="entry name" value="MucB/RseB_N"/>
</dbReference>
<comment type="subcellular location">
    <subcellularLocation>
        <location evidence="1">Periplasm</location>
    </subcellularLocation>
</comment>
<dbReference type="InterPro" id="IPR005588">
    <property type="entry name" value="MucB_RseB"/>
</dbReference>
<reference evidence="7 8" key="1">
    <citation type="journal article" date="2017" name="ISME J.">
        <title>An acid-tolerant ammonia-oxidizing ?-proteobacterium from soil.</title>
        <authorList>
            <person name="Hayatsu M."/>
            <person name="Tago K."/>
            <person name="Uchiyama I."/>
            <person name="Toyoda A."/>
            <person name="Wang Y."/>
            <person name="Shimomura Y."/>
            <person name="Okubo T."/>
            <person name="Kurisu F."/>
            <person name="Hirono Y."/>
            <person name="Nonaka K."/>
            <person name="Akiyama H."/>
            <person name="Itoh T."/>
            <person name="Takami H."/>
        </authorList>
    </citation>
    <scope>NUCLEOTIDE SEQUENCE [LARGE SCALE GENOMIC DNA]</scope>
    <source>
        <strain evidence="7 8">TAO100</strain>
    </source>
</reference>
<dbReference type="Gene3D" id="3.30.200.100">
    <property type="entry name" value="MucB/RseB, C-terminal domain"/>
    <property type="match status" value="1"/>
</dbReference>
<keyword evidence="3" id="KW-0732">Signal</keyword>
<dbReference type="GO" id="GO:0045152">
    <property type="term" value="F:antisigma factor binding"/>
    <property type="evidence" value="ECO:0007669"/>
    <property type="project" value="TreeGrafter"/>
</dbReference>
<evidence type="ECO:0000256" key="4">
    <source>
        <dbReference type="ARBA" id="ARBA00022764"/>
    </source>
</evidence>
<dbReference type="Proteomes" id="UP000243679">
    <property type="component" value="Chromosome"/>
</dbReference>
<evidence type="ECO:0000259" key="6">
    <source>
        <dbReference type="Pfam" id="PF17188"/>
    </source>
</evidence>
<dbReference type="Pfam" id="PF03888">
    <property type="entry name" value="MucB_RseB"/>
    <property type="match status" value="1"/>
</dbReference>
<evidence type="ECO:0000313" key="7">
    <source>
        <dbReference type="EMBL" id="BAW80856.1"/>
    </source>
</evidence>
<gene>
    <name evidence="7" type="ORF">TAO_1486</name>
</gene>
<evidence type="ECO:0000259" key="5">
    <source>
        <dbReference type="Pfam" id="PF03888"/>
    </source>
</evidence>
<dbReference type="GO" id="GO:0030288">
    <property type="term" value="C:outer membrane-bounded periplasmic space"/>
    <property type="evidence" value="ECO:0007669"/>
    <property type="project" value="TreeGrafter"/>
</dbReference>
<dbReference type="Gene3D" id="2.50.20.10">
    <property type="entry name" value="Lipoprotein localisation LolA/LolB/LppX"/>
    <property type="match status" value="1"/>
</dbReference>
<protein>
    <submittedName>
        <fullName evidence="7">Sigma E regulatory protein MucB/RseB</fullName>
    </submittedName>
</protein>
<dbReference type="AlphaFoldDB" id="A0A1Q2SP02"/>
<dbReference type="Pfam" id="PF17188">
    <property type="entry name" value="MucB_RseB_C"/>
    <property type="match status" value="1"/>
</dbReference>
<dbReference type="InterPro" id="IPR038484">
    <property type="entry name" value="MucB/RseB_C_sf"/>
</dbReference>
<proteinExistence type="inferred from homology"/>
<keyword evidence="8" id="KW-1185">Reference proteome</keyword>
<feature type="domain" description="MucB/RseB C-terminal" evidence="6">
    <location>
        <begin position="213"/>
        <end position="308"/>
    </location>
</feature>
<evidence type="ECO:0000313" key="8">
    <source>
        <dbReference type="Proteomes" id="UP000243679"/>
    </source>
</evidence>
<dbReference type="PIRSF" id="PIRSF005427">
    <property type="entry name" value="RseB"/>
    <property type="match status" value="1"/>
</dbReference>
<feature type="domain" description="MucB/RseB N-terminal" evidence="5">
    <location>
        <begin position="14"/>
        <end position="190"/>
    </location>
</feature>
<evidence type="ECO:0000256" key="2">
    <source>
        <dbReference type="ARBA" id="ARBA00008150"/>
    </source>
</evidence>
<sequence>MISSLAIANESDTALQLINGVEQASKSLNYKGVFVYLRDSQLEAVRIIHKADELGEYDRLISLNGMPQEIIRNNGLVTCVFPDNKTGSARGENFHDKNYFPKRWSTKLKVIGDHYQFSIGGMDRVAGRSAQRVIITPIDQYRYGYRLWVDSETGLLLKTTMIGKEGGTLEQIMFTSVLLREKIEDTDLLPTVAGKKTSCRQSKPLKVEASDYESKWEVDWVPEGFTLVAHGKHLLPNSQAPVEHFAYSDGLGSVSVFIEPIMEDHQSYLRGFSSMGAVNAYGIIQALHNLTIVGEVPHTTVERIGKSIHYINSSAD</sequence>
<evidence type="ECO:0000256" key="3">
    <source>
        <dbReference type="ARBA" id="ARBA00022729"/>
    </source>
</evidence>
<organism evidence="7 8">
    <name type="scientific">Candidatus Nitrosoglobus terrae</name>
    <dbReference type="NCBI Taxonomy" id="1630141"/>
    <lineage>
        <taxon>Bacteria</taxon>
        <taxon>Pseudomonadati</taxon>
        <taxon>Pseudomonadota</taxon>
        <taxon>Gammaproteobacteria</taxon>
        <taxon>Chromatiales</taxon>
        <taxon>Chromatiaceae</taxon>
        <taxon>Candidatus Nitrosoglobus</taxon>
    </lineage>
</organism>
<dbReference type="PANTHER" id="PTHR38782">
    <property type="match status" value="1"/>
</dbReference>
<dbReference type="GO" id="GO:0032885">
    <property type="term" value="P:regulation of polysaccharide biosynthetic process"/>
    <property type="evidence" value="ECO:0007669"/>
    <property type="project" value="TreeGrafter"/>
</dbReference>
<accession>A0A1Q2SP02</accession>
<dbReference type="CDD" id="cd16327">
    <property type="entry name" value="RseB"/>
    <property type="match status" value="1"/>
</dbReference>
<comment type="similarity">
    <text evidence="2">Belongs to the RseB family.</text>
</comment>
<dbReference type="PANTHER" id="PTHR38782:SF1">
    <property type="entry name" value="SIGMA-E FACTOR REGULATORY PROTEIN RSEB"/>
    <property type="match status" value="1"/>
</dbReference>
<dbReference type="EMBL" id="AP014836">
    <property type="protein sequence ID" value="BAW80856.1"/>
    <property type="molecule type" value="Genomic_DNA"/>
</dbReference>